<comment type="caution">
    <text evidence="2">The sequence shown here is derived from an EMBL/GenBank/DDBJ whole genome shotgun (WGS) entry which is preliminary data.</text>
</comment>
<reference evidence="2 3" key="1">
    <citation type="journal article" date="2024" name="G3 (Bethesda)">
        <title>Genome assembly of Hibiscus sabdariffa L. provides insights into metabolisms of medicinal natural products.</title>
        <authorList>
            <person name="Kim T."/>
        </authorList>
    </citation>
    <scope>NUCLEOTIDE SEQUENCE [LARGE SCALE GENOMIC DNA]</scope>
    <source>
        <strain evidence="2">TK-2024</strain>
        <tissue evidence="2">Old leaves</tissue>
    </source>
</reference>
<feature type="region of interest" description="Disordered" evidence="1">
    <location>
        <begin position="113"/>
        <end position="150"/>
    </location>
</feature>
<accession>A0ABR2PVW6</accession>
<name>A0ABR2PVW6_9ROSI</name>
<gene>
    <name evidence="2" type="ORF">V6N11_048677</name>
</gene>
<dbReference type="PANTHER" id="PTHR35488:SF4">
    <property type="entry name" value="DUF4005 DOMAIN-CONTAINING PROTEIN"/>
    <property type="match status" value="1"/>
</dbReference>
<evidence type="ECO:0000313" key="2">
    <source>
        <dbReference type="EMBL" id="KAK8992602.1"/>
    </source>
</evidence>
<dbReference type="EMBL" id="JBBPBN010000050">
    <property type="protein sequence ID" value="KAK8992602.1"/>
    <property type="molecule type" value="Genomic_DNA"/>
</dbReference>
<keyword evidence="3" id="KW-1185">Reference proteome</keyword>
<evidence type="ECO:0000256" key="1">
    <source>
        <dbReference type="SAM" id="MobiDB-lite"/>
    </source>
</evidence>
<dbReference type="Proteomes" id="UP001396334">
    <property type="component" value="Unassembled WGS sequence"/>
</dbReference>
<protein>
    <submittedName>
        <fullName evidence="2">Uncharacterized protein</fullName>
    </submittedName>
</protein>
<proteinExistence type="predicted"/>
<sequence>MSKSPTSPKHETADCSCYEFDPHVNFSQFLEEARQHARDINLRRSSSCSEEVGKIRLGAEKKSKKSWRNSLFSWCKIDRKCKPGSGPVHVSNSPKPLNITVRVHCVEPPRESKHQAVVHHRGRSPSFSPLQGRWKMSKTAGAPLTGRTTS</sequence>
<organism evidence="2 3">
    <name type="scientific">Hibiscus sabdariffa</name>
    <name type="common">roselle</name>
    <dbReference type="NCBI Taxonomy" id="183260"/>
    <lineage>
        <taxon>Eukaryota</taxon>
        <taxon>Viridiplantae</taxon>
        <taxon>Streptophyta</taxon>
        <taxon>Embryophyta</taxon>
        <taxon>Tracheophyta</taxon>
        <taxon>Spermatophyta</taxon>
        <taxon>Magnoliopsida</taxon>
        <taxon>eudicotyledons</taxon>
        <taxon>Gunneridae</taxon>
        <taxon>Pentapetalae</taxon>
        <taxon>rosids</taxon>
        <taxon>malvids</taxon>
        <taxon>Malvales</taxon>
        <taxon>Malvaceae</taxon>
        <taxon>Malvoideae</taxon>
        <taxon>Hibiscus</taxon>
    </lineage>
</organism>
<evidence type="ECO:0000313" key="3">
    <source>
        <dbReference type="Proteomes" id="UP001396334"/>
    </source>
</evidence>
<dbReference type="PANTHER" id="PTHR35488">
    <property type="entry name" value="OS05G0358900 PROTEIN-RELATED"/>
    <property type="match status" value="1"/>
</dbReference>